<name>A0A163M8M2_ABSGL</name>
<dbReference type="InterPro" id="IPR011011">
    <property type="entry name" value="Znf_FYVE_PHD"/>
</dbReference>
<evidence type="ECO:0008006" key="4">
    <source>
        <dbReference type="Google" id="ProtNLM"/>
    </source>
</evidence>
<evidence type="ECO:0000313" key="3">
    <source>
        <dbReference type="Proteomes" id="UP000078561"/>
    </source>
</evidence>
<dbReference type="Proteomes" id="UP000078561">
    <property type="component" value="Unassembled WGS sequence"/>
</dbReference>
<reference evidence="2" key="1">
    <citation type="submission" date="2016-04" db="EMBL/GenBank/DDBJ databases">
        <authorList>
            <person name="Evans L.H."/>
            <person name="Alamgir A."/>
            <person name="Owens N."/>
            <person name="Weber N.D."/>
            <person name="Virtaneva K."/>
            <person name="Barbian K."/>
            <person name="Babar A."/>
            <person name="Rosenke K."/>
        </authorList>
    </citation>
    <scope>NUCLEOTIDE SEQUENCE [LARGE SCALE GENOMIC DNA]</scope>
    <source>
        <strain evidence="2">CBS 101.48</strain>
    </source>
</reference>
<feature type="compositionally biased region" description="Low complexity" evidence="1">
    <location>
        <begin position="242"/>
        <end position="266"/>
    </location>
</feature>
<gene>
    <name evidence="2" type="primary">ABSGL_08138.1 scaffold 9591</name>
</gene>
<dbReference type="OrthoDB" id="5863171at2759"/>
<keyword evidence="3" id="KW-1185">Reference proteome</keyword>
<feature type="compositionally biased region" description="Acidic residues" evidence="1">
    <location>
        <begin position="324"/>
        <end position="333"/>
    </location>
</feature>
<dbReference type="InParanoid" id="A0A163M8M2"/>
<protein>
    <recommendedName>
        <fullName evidence="4">Zinc finger PHD-type domain-containing protein</fullName>
    </recommendedName>
</protein>
<dbReference type="AlphaFoldDB" id="A0A163M8M2"/>
<feature type="region of interest" description="Disordered" evidence="1">
    <location>
        <begin position="175"/>
        <end position="211"/>
    </location>
</feature>
<sequence>MPTPPLHSSSLLDTLPPTFQTATCSAPVTTSTSSEDTAYPTLSDTCYSSKGDSDHHSHMTPDISTMPFLPELLLSSLLQTQCNLPQPPIIIQPIHHTLENATITYDTLIEQQKELVKDVFFSPAMSATTNSTLSSSISSTSSSTTSLTALSLSAPSPSTLLSYSPLSRTATTPLLTVSSSLPSDDDTTTLCGSQTDGESTRSLEDDDFSPSDLLLDHDDSTLFFGALDLDLEHQPQPAEQPLSSTLASASTSTSTSPSSSSLAESSIGLLHQSPVLKRKRKGTAHTKTNNKDSWLTGLSPKSTPPMSPNEYGWDYFDASGEDSSSSDDDDDNDSASSSLDYRTMKTDFKYISVQDDLLDSDDDSISSWENRRATMFDDTSDKIHTNRINATLVLKTAKPINKTDKKKHRSKQTISITNTAPVKKHKLPKKVKVASKSVAPVLVESHDHLEKVDPRPTCHPTLYQKLTKANVDWCRYCGTTEGVNWRPGPWGKRTLCNKHGCDYKGYGFACKLPRLDLTGYVHESLHDRDRPVLQFYCAACHRMESWKTNVLVRCEGCYKAHHQKCYQGHGQALSDAFVASDQPWYCDDECRDNVARRRVVVEISRKRLPLMCAPTKNQAQASLCSNIAMASDLNNNNNNTSSLLHLPSFTNRATRGNSGGAK</sequence>
<evidence type="ECO:0000313" key="2">
    <source>
        <dbReference type="EMBL" id="SAM02359.1"/>
    </source>
</evidence>
<accession>A0A163M8M2</accession>
<dbReference type="InterPro" id="IPR013083">
    <property type="entry name" value="Znf_RING/FYVE/PHD"/>
</dbReference>
<evidence type="ECO:0000256" key="1">
    <source>
        <dbReference type="SAM" id="MobiDB-lite"/>
    </source>
</evidence>
<dbReference type="SUPFAM" id="SSF57903">
    <property type="entry name" value="FYVE/PHD zinc finger"/>
    <property type="match status" value="1"/>
</dbReference>
<dbReference type="EMBL" id="LT553804">
    <property type="protein sequence ID" value="SAM02359.1"/>
    <property type="molecule type" value="Genomic_DNA"/>
</dbReference>
<organism evidence="2">
    <name type="scientific">Absidia glauca</name>
    <name type="common">Pin mould</name>
    <dbReference type="NCBI Taxonomy" id="4829"/>
    <lineage>
        <taxon>Eukaryota</taxon>
        <taxon>Fungi</taxon>
        <taxon>Fungi incertae sedis</taxon>
        <taxon>Mucoromycota</taxon>
        <taxon>Mucoromycotina</taxon>
        <taxon>Mucoromycetes</taxon>
        <taxon>Mucorales</taxon>
        <taxon>Cunninghamellaceae</taxon>
        <taxon>Absidia</taxon>
    </lineage>
</organism>
<dbReference type="Gene3D" id="3.30.40.10">
    <property type="entry name" value="Zinc/RING finger domain, C3HC4 (zinc finger)"/>
    <property type="match status" value="1"/>
</dbReference>
<dbReference type="STRING" id="4829.A0A163M8M2"/>
<dbReference type="OMA" id="EMKENIW"/>
<feature type="region of interest" description="Disordered" evidence="1">
    <location>
        <begin position="236"/>
        <end position="338"/>
    </location>
</feature>
<proteinExistence type="predicted"/>